<evidence type="ECO:0000259" key="1">
    <source>
        <dbReference type="Pfam" id="PF19054"/>
    </source>
</evidence>
<reference evidence="2 3" key="2">
    <citation type="submission" date="2019-09" db="EMBL/GenBank/DDBJ databases">
        <authorList>
            <person name="Jin C."/>
        </authorList>
    </citation>
    <scope>NUCLEOTIDE SEQUENCE [LARGE SCALE GENOMIC DNA]</scope>
    <source>
        <strain evidence="2 3">AN110305</strain>
    </source>
</reference>
<dbReference type="OrthoDB" id="4285266at2"/>
<feature type="domain" description="DUF5753" evidence="1">
    <location>
        <begin position="118"/>
        <end position="292"/>
    </location>
</feature>
<dbReference type="SUPFAM" id="SSF47413">
    <property type="entry name" value="lambda repressor-like DNA-binding domains"/>
    <property type="match status" value="1"/>
</dbReference>
<dbReference type="Proteomes" id="UP000323454">
    <property type="component" value="Unassembled WGS sequence"/>
</dbReference>
<comment type="caution">
    <text evidence="2">The sequence shown here is derived from an EMBL/GenBank/DDBJ whole genome shotgun (WGS) entry which is preliminary data.</text>
</comment>
<dbReference type="Gene3D" id="1.10.260.40">
    <property type="entry name" value="lambda repressor-like DNA-binding domains"/>
    <property type="match status" value="1"/>
</dbReference>
<dbReference type="InterPro" id="IPR043917">
    <property type="entry name" value="DUF5753"/>
</dbReference>
<organism evidence="2 3">
    <name type="scientific">Solihabitans fulvus</name>
    <dbReference type="NCBI Taxonomy" id="1892852"/>
    <lineage>
        <taxon>Bacteria</taxon>
        <taxon>Bacillati</taxon>
        <taxon>Actinomycetota</taxon>
        <taxon>Actinomycetes</taxon>
        <taxon>Pseudonocardiales</taxon>
        <taxon>Pseudonocardiaceae</taxon>
        <taxon>Solihabitans</taxon>
    </lineage>
</organism>
<dbReference type="CDD" id="cd00093">
    <property type="entry name" value="HTH_XRE"/>
    <property type="match status" value="1"/>
</dbReference>
<dbReference type="EMBL" id="VUOB01000011">
    <property type="protein sequence ID" value="KAA2264296.1"/>
    <property type="molecule type" value="Genomic_DNA"/>
</dbReference>
<protein>
    <submittedName>
        <fullName evidence="2">Helix-turn-helix domain-containing protein</fullName>
    </submittedName>
</protein>
<dbReference type="GO" id="GO:0003677">
    <property type="term" value="F:DNA binding"/>
    <property type="evidence" value="ECO:0007669"/>
    <property type="project" value="InterPro"/>
</dbReference>
<dbReference type="Pfam" id="PF19054">
    <property type="entry name" value="DUF5753"/>
    <property type="match status" value="1"/>
</dbReference>
<evidence type="ECO:0000313" key="3">
    <source>
        <dbReference type="Proteomes" id="UP000323454"/>
    </source>
</evidence>
<name>A0A5B2XLR8_9PSEU</name>
<gene>
    <name evidence="2" type="ORF">F0L68_07700</name>
</gene>
<dbReference type="Pfam" id="PF13560">
    <property type="entry name" value="HTH_31"/>
    <property type="match status" value="1"/>
</dbReference>
<evidence type="ECO:0000313" key="2">
    <source>
        <dbReference type="EMBL" id="KAA2264296.1"/>
    </source>
</evidence>
<proteinExistence type="predicted"/>
<dbReference type="AlphaFoldDB" id="A0A5B2XLR8"/>
<dbReference type="InterPro" id="IPR001387">
    <property type="entry name" value="Cro/C1-type_HTH"/>
</dbReference>
<dbReference type="InterPro" id="IPR010982">
    <property type="entry name" value="Lambda_DNA-bd_dom_sf"/>
</dbReference>
<reference evidence="2 3" key="1">
    <citation type="submission" date="2019-09" db="EMBL/GenBank/DDBJ databases">
        <title>Goodfellowia gen. nov., a new genus of the Pseudonocardineae related to Actinoalloteichus, containing Goodfellowia coeruleoviolacea gen. nov., comb. nov. gen. nov., comb. nov.</title>
        <authorList>
            <person name="Labeda D."/>
        </authorList>
    </citation>
    <scope>NUCLEOTIDE SEQUENCE [LARGE SCALE GENOMIC DNA]</scope>
    <source>
        <strain evidence="2 3">AN110305</strain>
    </source>
</reference>
<keyword evidence="3" id="KW-1185">Reference proteome</keyword>
<sequence length="304" mass="35113">MAPPGRPATPPRTHRIHLMTPEPRPKLEHTYQQRQFGRSLRNLREHARIDTTEAALRTKIDVDKLNRIERGQPPTHHELTTILDTYGLLYDDWQPYIHQLDHNRQRGWWRTHGLPRTHFAGIEHDATTVREYQLGLIPEPLQTEPYIRAILAASRRPHHAHESAIRLRRQQRLTDHNPRHYHAIIDEAALTIPLPDNRIMRDQLRHILAMAALPNITIQILPRSAGPHGGRKGSFQLLTFPAPETDVLLRIPHVGGEIYVDNQDDTATARHLFDHLTALALSPEASRRWIDEHLRAVSPRPAAW</sequence>
<accession>A0A5B2XLR8</accession>